<proteinExistence type="predicted"/>
<reference evidence="5 6" key="1">
    <citation type="submission" date="2016-10" db="EMBL/GenBank/DDBJ databases">
        <authorList>
            <person name="de Groot N.N."/>
        </authorList>
    </citation>
    <scope>NUCLEOTIDE SEQUENCE [LARGE SCALE GENOMIC DNA]</scope>
    <source>
        <strain evidence="6">E92,LMG 26720,CCM 7988</strain>
    </source>
</reference>
<evidence type="ECO:0000313" key="5">
    <source>
        <dbReference type="EMBL" id="SFP30808.1"/>
    </source>
</evidence>
<dbReference type="InterPro" id="IPR037923">
    <property type="entry name" value="HTH-like"/>
</dbReference>
<sequence length="289" mass="33912">MKRDIPIVDICSLSEFKEEDILVSRFAEYLKEHHNLHLAHRHSFYHLILFTKGGGSHTIDFNSFEVKPFQIYFMVPGQVHSWEFEGEVDGYVVNFSPAFFQSFLLKQDYLESFSFFNGITDDSVINLPKDLHEGIQKLFEEIIAQAAPQNASHWDIIRILLLQIFMKIDQSVFRNKQTSAPNYNYTLLRNFQKLIEKHYTHLKLPMEYAELLYITPNHLNALCKDQMGMQAGELIRNRILLEAKRLLVNQDLSISEIAYTLNFKDNSYFTKFFKRQAGITPEEFRRKAG</sequence>
<dbReference type="EMBL" id="FOXH01000002">
    <property type="protein sequence ID" value="SFP30808.1"/>
    <property type="molecule type" value="Genomic_DNA"/>
</dbReference>
<organism evidence="5 6">
    <name type="scientific">Pseudarcicella hirudinis</name>
    <dbReference type="NCBI Taxonomy" id="1079859"/>
    <lineage>
        <taxon>Bacteria</taxon>
        <taxon>Pseudomonadati</taxon>
        <taxon>Bacteroidota</taxon>
        <taxon>Cytophagia</taxon>
        <taxon>Cytophagales</taxon>
        <taxon>Flectobacillaceae</taxon>
        <taxon>Pseudarcicella</taxon>
    </lineage>
</organism>
<dbReference type="Gene3D" id="2.60.120.10">
    <property type="entry name" value="Jelly Rolls"/>
    <property type="match status" value="1"/>
</dbReference>
<dbReference type="RefSeq" id="WP_092013046.1">
    <property type="nucleotide sequence ID" value="NZ_FOXH01000002.1"/>
</dbReference>
<keyword evidence="1" id="KW-0805">Transcription regulation</keyword>
<keyword evidence="2 5" id="KW-0238">DNA-binding</keyword>
<evidence type="ECO:0000256" key="2">
    <source>
        <dbReference type="ARBA" id="ARBA00023125"/>
    </source>
</evidence>
<dbReference type="AlphaFoldDB" id="A0A1I5P9M1"/>
<dbReference type="InterPro" id="IPR018060">
    <property type="entry name" value="HTH_AraC"/>
</dbReference>
<evidence type="ECO:0000256" key="1">
    <source>
        <dbReference type="ARBA" id="ARBA00023015"/>
    </source>
</evidence>
<dbReference type="Proteomes" id="UP000199306">
    <property type="component" value="Unassembled WGS sequence"/>
</dbReference>
<dbReference type="InterPro" id="IPR003313">
    <property type="entry name" value="AraC-bd"/>
</dbReference>
<keyword evidence="3" id="KW-0804">Transcription</keyword>
<dbReference type="SMART" id="SM00342">
    <property type="entry name" value="HTH_ARAC"/>
    <property type="match status" value="1"/>
</dbReference>
<dbReference type="InterPro" id="IPR020449">
    <property type="entry name" value="Tscrpt_reg_AraC-type_HTH"/>
</dbReference>
<protein>
    <submittedName>
        <fullName evidence="5">AraC-type DNA-binding protein</fullName>
    </submittedName>
</protein>
<dbReference type="InterPro" id="IPR014710">
    <property type="entry name" value="RmlC-like_jellyroll"/>
</dbReference>
<feature type="domain" description="HTH araC/xylS-type" evidence="4">
    <location>
        <begin position="189"/>
        <end position="287"/>
    </location>
</feature>
<dbReference type="Gene3D" id="1.10.10.60">
    <property type="entry name" value="Homeodomain-like"/>
    <property type="match status" value="1"/>
</dbReference>
<dbReference type="SUPFAM" id="SSF51215">
    <property type="entry name" value="Regulatory protein AraC"/>
    <property type="match status" value="1"/>
</dbReference>
<dbReference type="SUPFAM" id="SSF46689">
    <property type="entry name" value="Homeodomain-like"/>
    <property type="match status" value="1"/>
</dbReference>
<dbReference type="GO" id="GO:0003700">
    <property type="term" value="F:DNA-binding transcription factor activity"/>
    <property type="evidence" value="ECO:0007669"/>
    <property type="project" value="InterPro"/>
</dbReference>
<dbReference type="InterPro" id="IPR009057">
    <property type="entry name" value="Homeodomain-like_sf"/>
</dbReference>
<evidence type="ECO:0000313" key="6">
    <source>
        <dbReference type="Proteomes" id="UP000199306"/>
    </source>
</evidence>
<dbReference type="GO" id="GO:0043565">
    <property type="term" value="F:sequence-specific DNA binding"/>
    <property type="evidence" value="ECO:0007669"/>
    <property type="project" value="InterPro"/>
</dbReference>
<accession>A0A1I5P9M1</accession>
<evidence type="ECO:0000259" key="4">
    <source>
        <dbReference type="PROSITE" id="PS01124"/>
    </source>
</evidence>
<dbReference type="PROSITE" id="PS01124">
    <property type="entry name" value="HTH_ARAC_FAMILY_2"/>
    <property type="match status" value="1"/>
</dbReference>
<dbReference type="Pfam" id="PF02311">
    <property type="entry name" value="AraC_binding"/>
    <property type="match status" value="1"/>
</dbReference>
<evidence type="ECO:0000256" key="3">
    <source>
        <dbReference type="ARBA" id="ARBA00023163"/>
    </source>
</evidence>
<dbReference type="OrthoDB" id="9793451at2"/>
<dbReference type="PRINTS" id="PR00032">
    <property type="entry name" value="HTHARAC"/>
</dbReference>
<dbReference type="PANTHER" id="PTHR43280">
    <property type="entry name" value="ARAC-FAMILY TRANSCRIPTIONAL REGULATOR"/>
    <property type="match status" value="1"/>
</dbReference>
<dbReference type="Pfam" id="PF12833">
    <property type="entry name" value="HTH_18"/>
    <property type="match status" value="1"/>
</dbReference>
<name>A0A1I5P9M1_9BACT</name>
<gene>
    <name evidence="5" type="ORF">SAMN04515674_102358</name>
</gene>
<dbReference type="PANTHER" id="PTHR43280:SF32">
    <property type="entry name" value="TRANSCRIPTIONAL REGULATORY PROTEIN"/>
    <property type="match status" value="1"/>
</dbReference>
<dbReference type="STRING" id="1079859.SAMN04515674_102358"/>
<keyword evidence="6" id="KW-1185">Reference proteome</keyword>